<keyword evidence="6 8" id="KW-0472">Membrane</keyword>
<dbReference type="InterPro" id="IPR051303">
    <property type="entry name" value="Armcx_regulator"/>
</dbReference>
<organism evidence="10 11">
    <name type="scientific">Galemys pyrenaicus</name>
    <name type="common">Iberian desman</name>
    <name type="synonym">Pyrenean desman</name>
    <dbReference type="NCBI Taxonomy" id="202257"/>
    <lineage>
        <taxon>Eukaryota</taxon>
        <taxon>Metazoa</taxon>
        <taxon>Chordata</taxon>
        <taxon>Craniata</taxon>
        <taxon>Vertebrata</taxon>
        <taxon>Euteleostomi</taxon>
        <taxon>Mammalia</taxon>
        <taxon>Eutheria</taxon>
        <taxon>Laurasiatheria</taxon>
        <taxon>Eulipotyphla</taxon>
        <taxon>Talpidae</taxon>
        <taxon>Galemys</taxon>
    </lineage>
</organism>
<accession>A0A8J6DYB0</accession>
<comment type="subcellular location">
    <subcellularLocation>
        <location evidence="1">Mitochondrion outer membrane</location>
        <topology evidence="1">Single-pass membrane protein</topology>
    </subcellularLocation>
</comment>
<comment type="caution">
    <text evidence="10">The sequence shown here is derived from an EMBL/GenBank/DDBJ whole genome shotgun (WGS) entry which is preliminary data.</text>
</comment>
<sequence>MGRAREVGWMAAGLMIGAGACYCVYKLTIGREDSEKLEEEEEWDDDQELDEEEPEFWFDFTSMARPWSEDRDWTEPGAPGGTEDRPSGGGKANRTHPIKQRPFPYEHRSSWSSQNFKNVTCVLDLSKCPSIQGKMPFAEPKEAGFSSSHNIDSHLARLSTVGNTIPTPDPALQGKAVCALDDWNVSVSVSAQVQGQIKMSISGVCRETVSLCCNSFLQRAGLTLLIGMTVINDMLAKSVSDLKFPLIAEGSGCAQAQALKPLTGLSQKPGWAGELLGAQVLLPCLALFVRQGNRELLPGTLVS</sequence>
<dbReference type="PANTHER" id="PTHR15712">
    <property type="entry name" value="ARMADILLO REPEAT CONTAINING PROTEIN"/>
    <property type="match status" value="1"/>
</dbReference>
<evidence type="ECO:0000256" key="6">
    <source>
        <dbReference type="ARBA" id="ARBA00023136"/>
    </source>
</evidence>
<protein>
    <submittedName>
        <fullName evidence="10">Protein ARMCX6</fullName>
    </submittedName>
</protein>
<evidence type="ECO:0000313" key="11">
    <source>
        <dbReference type="Proteomes" id="UP000700334"/>
    </source>
</evidence>
<dbReference type="EMBL" id="JAGFMF010010848">
    <property type="protein sequence ID" value="KAG8524991.1"/>
    <property type="molecule type" value="Genomic_DNA"/>
</dbReference>
<evidence type="ECO:0000259" key="9">
    <source>
        <dbReference type="Pfam" id="PF04826"/>
    </source>
</evidence>
<gene>
    <name evidence="10" type="ORF">J0S82_006559</name>
</gene>
<evidence type="ECO:0000256" key="2">
    <source>
        <dbReference type="ARBA" id="ARBA00022692"/>
    </source>
</evidence>
<dbReference type="OrthoDB" id="10017790at2759"/>
<feature type="region of interest" description="Disordered" evidence="7">
    <location>
        <begin position="34"/>
        <end position="55"/>
    </location>
</feature>
<evidence type="ECO:0000256" key="3">
    <source>
        <dbReference type="ARBA" id="ARBA00022787"/>
    </source>
</evidence>
<keyword evidence="5" id="KW-0496">Mitochondrion</keyword>
<feature type="region of interest" description="Disordered" evidence="7">
    <location>
        <begin position="68"/>
        <end position="109"/>
    </location>
</feature>
<keyword evidence="4 8" id="KW-1133">Transmembrane helix</keyword>
<dbReference type="Proteomes" id="UP000700334">
    <property type="component" value="Unassembled WGS sequence"/>
</dbReference>
<dbReference type="PROSITE" id="PS51257">
    <property type="entry name" value="PROKAR_LIPOPROTEIN"/>
    <property type="match status" value="1"/>
</dbReference>
<proteinExistence type="predicted"/>
<keyword evidence="3" id="KW-1000">Mitochondrion outer membrane</keyword>
<dbReference type="Pfam" id="PF04826">
    <property type="entry name" value="Arm_2"/>
    <property type="match status" value="1"/>
</dbReference>
<evidence type="ECO:0000256" key="1">
    <source>
        <dbReference type="ARBA" id="ARBA00004572"/>
    </source>
</evidence>
<feature type="compositionally biased region" description="Acidic residues" evidence="7">
    <location>
        <begin position="35"/>
        <end position="55"/>
    </location>
</feature>
<dbReference type="InterPro" id="IPR006911">
    <property type="entry name" value="ARM-rpt_dom"/>
</dbReference>
<evidence type="ECO:0000256" key="7">
    <source>
        <dbReference type="SAM" id="MobiDB-lite"/>
    </source>
</evidence>
<dbReference type="PANTHER" id="PTHR15712:SF6">
    <property type="entry name" value="PROTEIN ARMCX6"/>
    <property type="match status" value="1"/>
</dbReference>
<evidence type="ECO:0000256" key="5">
    <source>
        <dbReference type="ARBA" id="ARBA00023128"/>
    </source>
</evidence>
<name>A0A8J6DYB0_GALPY</name>
<feature type="domain" description="Armadillo repeat-containing" evidence="9">
    <location>
        <begin position="113"/>
        <end position="297"/>
    </location>
</feature>
<reference evidence="10" key="1">
    <citation type="journal article" date="2021" name="Evol. Appl.">
        <title>The genome of the Pyrenean desman and the effects of bottlenecks and inbreeding on the genomic landscape of an endangered species.</title>
        <authorList>
            <person name="Escoda L."/>
            <person name="Castresana J."/>
        </authorList>
    </citation>
    <scope>NUCLEOTIDE SEQUENCE</scope>
    <source>
        <strain evidence="10">IBE-C5619</strain>
    </source>
</reference>
<evidence type="ECO:0000256" key="8">
    <source>
        <dbReference type="SAM" id="Phobius"/>
    </source>
</evidence>
<evidence type="ECO:0000313" key="10">
    <source>
        <dbReference type="EMBL" id="KAG8524991.1"/>
    </source>
</evidence>
<evidence type="ECO:0000256" key="4">
    <source>
        <dbReference type="ARBA" id="ARBA00022989"/>
    </source>
</evidence>
<dbReference type="AlphaFoldDB" id="A0A8J6DYB0"/>
<feature type="transmembrane region" description="Helical" evidence="8">
    <location>
        <begin position="7"/>
        <end position="27"/>
    </location>
</feature>
<keyword evidence="11" id="KW-1185">Reference proteome</keyword>
<keyword evidence="2 8" id="KW-0812">Transmembrane</keyword>
<dbReference type="GO" id="GO:0005741">
    <property type="term" value="C:mitochondrial outer membrane"/>
    <property type="evidence" value="ECO:0007669"/>
    <property type="project" value="UniProtKB-SubCell"/>
</dbReference>